<dbReference type="EMBL" id="QJNS01000212">
    <property type="protein sequence ID" value="RYO82564.1"/>
    <property type="molecule type" value="Genomic_DNA"/>
</dbReference>
<reference evidence="2 3" key="1">
    <citation type="submission" date="2018-06" db="EMBL/GenBank/DDBJ databases">
        <title>Complete Genomes of Monosporascus.</title>
        <authorList>
            <person name="Robinson A.J."/>
            <person name="Natvig D.O."/>
        </authorList>
    </citation>
    <scope>NUCLEOTIDE SEQUENCE [LARGE SCALE GENOMIC DNA]</scope>
    <source>
        <strain evidence="2 3">CBS 609.92</strain>
    </source>
</reference>
<keyword evidence="3" id="KW-1185">Reference proteome</keyword>
<protein>
    <submittedName>
        <fullName evidence="2">Uncharacterized protein</fullName>
    </submittedName>
</protein>
<gene>
    <name evidence="2" type="ORF">DL762_006518</name>
</gene>
<name>A0ABY0H607_9PEZI</name>
<feature type="compositionally biased region" description="Basic and acidic residues" evidence="1">
    <location>
        <begin position="236"/>
        <end position="252"/>
    </location>
</feature>
<evidence type="ECO:0000256" key="1">
    <source>
        <dbReference type="SAM" id="MobiDB-lite"/>
    </source>
</evidence>
<evidence type="ECO:0000313" key="2">
    <source>
        <dbReference type="EMBL" id="RYO82564.1"/>
    </source>
</evidence>
<sequence>MNVCDSACSGMGWASQAASTGVMLSLRALQLGEPQPIISNLDTFHISKPIKRKHSDAVHPGPAAHSPTLSTRSSIFSQDTCCFRDSRTGSVSTVVTHPSPPQTPIINPELDDTVQLGTVPWRPPVKRQHGFSIGSSTALSLPGVDDLLKHQWTHGNRVSSPPGRWATPSTSPEPPPKEEYTSSTSMPAVVQSDDLMTRSLNAWRDKRLRPLPRLWLMSERPASFDERQAFFQDKPLFQDKRRDSRSRHDPPPKRARRPLSPRSQGVRKPRSSPDEPHLNVKYITEELDFIRYHRCDRPTKWKELTESYNAQFHLRRRRQGVQGGLYRQNDGQVPHLVDNGRRLDFLPNGHVTPSKTKIRDQKDKKLFRLVALFPERAMHYSWVDPESRQEAAKLAKEHAIQKEQAKQEAIRRGTWVEKPEEGTCACCFKEDRESSKRQARTRKDQNIKGTNSLNFAIGYKL</sequence>
<accession>A0ABY0H607</accession>
<evidence type="ECO:0000313" key="3">
    <source>
        <dbReference type="Proteomes" id="UP000294003"/>
    </source>
</evidence>
<feature type="region of interest" description="Disordered" evidence="1">
    <location>
        <begin position="153"/>
        <end position="193"/>
    </location>
</feature>
<organism evidence="2 3">
    <name type="scientific">Monosporascus cannonballus</name>
    <dbReference type="NCBI Taxonomy" id="155416"/>
    <lineage>
        <taxon>Eukaryota</taxon>
        <taxon>Fungi</taxon>
        <taxon>Dikarya</taxon>
        <taxon>Ascomycota</taxon>
        <taxon>Pezizomycotina</taxon>
        <taxon>Sordariomycetes</taxon>
        <taxon>Xylariomycetidae</taxon>
        <taxon>Xylariales</taxon>
        <taxon>Xylariales incertae sedis</taxon>
        <taxon>Monosporascus</taxon>
    </lineage>
</organism>
<dbReference type="Proteomes" id="UP000294003">
    <property type="component" value="Unassembled WGS sequence"/>
</dbReference>
<feature type="region of interest" description="Disordered" evidence="1">
    <location>
        <begin position="227"/>
        <end position="278"/>
    </location>
</feature>
<feature type="region of interest" description="Disordered" evidence="1">
    <location>
        <begin position="90"/>
        <end position="109"/>
    </location>
</feature>
<comment type="caution">
    <text evidence="2">The sequence shown here is derived from an EMBL/GenBank/DDBJ whole genome shotgun (WGS) entry which is preliminary data.</text>
</comment>
<feature type="compositionally biased region" description="Basic residues" evidence="1">
    <location>
        <begin position="253"/>
        <end position="270"/>
    </location>
</feature>
<proteinExistence type="predicted"/>